<evidence type="ECO:0000256" key="2">
    <source>
        <dbReference type="SAM" id="Phobius"/>
    </source>
</evidence>
<keyword evidence="2" id="KW-1133">Transmembrane helix</keyword>
<evidence type="ECO:0008006" key="5">
    <source>
        <dbReference type="Google" id="ProtNLM"/>
    </source>
</evidence>
<gene>
    <name evidence="3" type="ORF">AB0I59_07850</name>
</gene>
<feature type="compositionally biased region" description="Acidic residues" evidence="1">
    <location>
        <begin position="555"/>
        <end position="566"/>
    </location>
</feature>
<dbReference type="Gene3D" id="3.40.50.300">
    <property type="entry name" value="P-loop containing nucleotide triphosphate hydrolases"/>
    <property type="match status" value="1"/>
</dbReference>
<feature type="region of interest" description="Disordered" evidence="1">
    <location>
        <begin position="520"/>
        <end position="566"/>
    </location>
</feature>
<sequence length="666" mass="72128">MASTRTAAVPAVPDVTDTSMERLAARAVSKVMLYATPWFVGVLVFGLGVALYYTLGGTTEWVAWSAVLTTMGVLVLTGVTYGQSHARGPWGKAHTTLSTFLAGMWVVACVIAGPGHPLIWRLGVIGGITVALTWDIRTAIRRKGWDAPGVIHDKLGFLFDQAHAMPGAKMKTVEQGDAKIKAKLELPAGEKIAEDAQKKAPYMESGMHLPPGSLTVTVDPDDASRADVVLSDPRVMKKPIPWPGPAWPGGSIADPLRVGVWQDLDVVEYCILGHHLQLMGMTGAGKSIGGCWNILGEAITRTDVAVFAADVTKGTQTLGPLAPALHRLETTPEGARAMLRDLQSKVKERTSQLAAKGLQKWKPGCGLAYWVIWLEECPDIFDTMSDKEMESFLSLAKALRSGGGSIFLSLQRSDYTQMPTIARGQLGNMCFGVQSSSDAAFGLSEAMQDAGARPELWENGQPGMAYLGAPTIARERIAMPLRTYAWGMKDGDFDDERASAAMREHAAKWPAAAKKVDTTTAALSQVSSSPAAGTTEPGEDQEEDEEVKNVSTEYLETDDPDPTVQADADDEIEELPEGDPPWEFAPPGRRMTAEERGAALMARLQELWDEGAREFSSGDFKPLWESTDISRAWIQKQLKKLDAAGVLGGYDDERQMYLMPERPELP</sequence>
<evidence type="ECO:0000256" key="1">
    <source>
        <dbReference type="SAM" id="MobiDB-lite"/>
    </source>
</evidence>
<keyword evidence="4" id="KW-1185">Reference proteome</keyword>
<feature type="transmembrane region" description="Helical" evidence="2">
    <location>
        <begin position="93"/>
        <end position="113"/>
    </location>
</feature>
<evidence type="ECO:0000313" key="4">
    <source>
        <dbReference type="Proteomes" id="UP001551675"/>
    </source>
</evidence>
<feature type="compositionally biased region" description="Acidic residues" evidence="1">
    <location>
        <begin position="537"/>
        <end position="546"/>
    </location>
</feature>
<dbReference type="InterPro" id="IPR027417">
    <property type="entry name" value="P-loop_NTPase"/>
</dbReference>
<keyword evidence="2" id="KW-0472">Membrane</keyword>
<accession>A0ABV3GAZ5</accession>
<comment type="caution">
    <text evidence="3">The sequence shown here is derived from an EMBL/GenBank/DDBJ whole genome shotgun (WGS) entry which is preliminary data.</text>
</comment>
<feature type="compositionally biased region" description="Polar residues" evidence="1">
    <location>
        <begin position="523"/>
        <end position="532"/>
    </location>
</feature>
<dbReference type="Proteomes" id="UP001551675">
    <property type="component" value="Unassembled WGS sequence"/>
</dbReference>
<feature type="transmembrane region" description="Helical" evidence="2">
    <location>
        <begin position="61"/>
        <end position="81"/>
    </location>
</feature>
<dbReference type="EMBL" id="JBFALK010000003">
    <property type="protein sequence ID" value="MEV0968532.1"/>
    <property type="molecule type" value="Genomic_DNA"/>
</dbReference>
<keyword evidence="2" id="KW-0812">Transmembrane</keyword>
<dbReference type="RefSeq" id="WP_358131308.1">
    <property type="nucleotide sequence ID" value="NZ_JBFALK010000003.1"/>
</dbReference>
<evidence type="ECO:0000313" key="3">
    <source>
        <dbReference type="EMBL" id="MEV0968532.1"/>
    </source>
</evidence>
<reference evidence="3 4" key="1">
    <citation type="submission" date="2024-06" db="EMBL/GenBank/DDBJ databases">
        <title>The Natural Products Discovery Center: Release of the First 8490 Sequenced Strains for Exploring Actinobacteria Biosynthetic Diversity.</title>
        <authorList>
            <person name="Kalkreuter E."/>
            <person name="Kautsar S.A."/>
            <person name="Yang D."/>
            <person name="Bader C.D."/>
            <person name="Teijaro C.N."/>
            <person name="Fluegel L."/>
            <person name="Davis C.M."/>
            <person name="Simpson J.R."/>
            <person name="Lauterbach L."/>
            <person name="Steele A.D."/>
            <person name="Gui C."/>
            <person name="Meng S."/>
            <person name="Li G."/>
            <person name="Viehrig K."/>
            <person name="Ye F."/>
            <person name="Su P."/>
            <person name="Kiefer A.F."/>
            <person name="Nichols A."/>
            <person name="Cepeda A.J."/>
            <person name="Yan W."/>
            <person name="Fan B."/>
            <person name="Jiang Y."/>
            <person name="Adhikari A."/>
            <person name="Zheng C.-J."/>
            <person name="Schuster L."/>
            <person name="Cowan T.M."/>
            <person name="Smanski M.J."/>
            <person name="Chevrette M.G."/>
            <person name="De Carvalho L.P.S."/>
            <person name="Shen B."/>
        </authorList>
    </citation>
    <scope>NUCLEOTIDE SEQUENCE [LARGE SCALE GENOMIC DNA]</scope>
    <source>
        <strain evidence="3 4">NPDC050100</strain>
    </source>
</reference>
<proteinExistence type="predicted"/>
<organism evidence="3 4">
    <name type="scientific">Microtetraspora glauca</name>
    <dbReference type="NCBI Taxonomy" id="1996"/>
    <lineage>
        <taxon>Bacteria</taxon>
        <taxon>Bacillati</taxon>
        <taxon>Actinomycetota</taxon>
        <taxon>Actinomycetes</taxon>
        <taxon>Streptosporangiales</taxon>
        <taxon>Streptosporangiaceae</taxon>
        <taxon>Microtetraspora</taxon>
    </lineage>
</organism>
<name>A0ABV3GAZ5_MICGL</name>
<dbReference type="SUPFAM" id="SSF52540">
    <property type="entry name" value="P-loop containing nucleoside triphosphate hydrolases"/>
    <property type="match status" value="1"/>
</dbReference>
<feature type="transmembrane region" description="Helical" evidence="2">
    <location>
        <begin position="31"/>
        <end position="55"/>
    </location>
</feature>
<protein>
    <recommendedName>
        <fullName evidence="5">FtsK domain-containing protein</fullName>
    </recommendedName>
</protein>